<evidence type="ECO:0000256" key="8">
    <source>
        <dbReference type="ARBA" id="ARBA00023136"/>
    </source>
</evidence>
<dbReference type="RefSeq" id="WP_090549709.1">
    <property type="nucleotide sequence ID" value="NZ_FNFP01000001.1"/>
</dbReference>
<dbReference type="SMART" id="SM00382">
    <property type="entry name" value="AAA"/>
    <property type="match status" value="1"/>
</dbReference>
<dbReference type="SUPFAM" id="SSF52540">
    <property type="entry name" value="P-loop containing nucleoside triphosphate hydrolases"/>
    <property type="match status" value="1"/>
</dbReference>
<keyword evidence="6 10" id="KW-0067">ATP-binding</keyword>
<proteinExistence type="inferred from homology"/>
<comment type="similarity">
    <text evidence="2">Belongs to the ABC transporter superfamily.</text>
</comment>
<keyword evidence="4" id="KW-1003">Cell membrane</keyword>
<dbReference type="Proteomes" id="UP000198718">
    <property type="component" value="Unassembled WGS sequence"/>
</dbReference>
<dbReference type="PANTHER" id="PTHR43553">
    <property type="entry name" value="HEAVY METAL TRANSPORTER"/>
    <property type="match status" value="1"/>
</dbReference>
<dbReference type="FunFam" id="3.40.50.300:FF:000224">
    <property type="entry name" value="Energy-coupling factor transporter ATP-binding protein EcfA"/>
    <property type="match status" value="1"/>
</dbReference>
<keyword evidence="8" id="KW-0472">Membrane</keyword>
<reference evidence="10 11" key="1">
    <citation type="submission" date="2016-10" db="EMBL/GenBank/DDBJ databases">
        <authorList>
            <person name="de Groot N.N."/>
        </authorList>
    </citation>
    <scope>NUCLEOTIDE SEQUENCE [LARGE SCALE GENOMIC DNA]</scope>
    <source>
        <strain evidence="10 11">DSM 18346</strain>
    </source>
</reference>
<keyword evidence="3" id="KW-0813">Transport</keyword>
<dbReference type="AlphaFoldDB" id="A0A1G8Y8C8"/>
<dbReference type="InterPro" id="IPR003439">
    <property type="entry name" value="ABC_transporter-like_ATP-bd"/>
</dbReference>
<evidence type="ECO:0000259" key="9">
    <source>
        <dbReference type="PROSITE" id="PS50893"/>
    </source>
</evidence>
<dbReference type="InterPro" id="IPR050095">
    <property type="entry name" value="ECF_ABC_transporter_ATP-bd"/>
</dbReference>
<evidence type="ECO:0000256" key="7">
    <source>
        <dbReference type="ARBA" id="ARBA00022967"/>
    </source>
</evidence>
<organism evidence="10 11">
    <name type="scientific">Natronincola ferrireducens</name>
    <dbReference type="NCBI Taxonomy" id="393762"/>
    <lineage>
        <taxon>Bacteria</taxon>
        <taxon>Bacillati</taxon>
        <taxon>Bacillota</taxon>
        <taxon>Clostridia</taxon>
        <taxon>Peptostreptococcales</taxon>
        <taxon>Natronincolaceae</taxon>
        <taxon>Natronincola</taxon>
    </lineage>
</organism>
<dbReference type="Pfam" id="PF00005">
    <property type="entry name" value="ABC_tran"/>
    <property type="match status" value="1"/>
</dbReference>
<dbReference type="OrthoDB" id="9784332at2"/>
<name>A0A1G8Y8C8_9FIRM</name>
<evidence type="ECO:0000313" key="10">
    <source>
        <dbReference type="EMBL" id="SDJ99139.1"/>
    </source>
</evidence>
<dbReference type="STRING" id="393762.SAMN05660472_00463"/>
<evidence type="ECO:0000256" key="1">
    <source>
        <dbReference type="ARBA" id="ARBA00004202"/>
    </source>
</evidence>
<protein>
    <submittedName>
        <fullName evidence="10">Cobalt/nickel transport system ATP-binding protein</fullName>
    </submittedName>
</protein>
<feature type="domain" description="ABC transporter" evidence="9">
    <location>
        <begin position="5"/>
        <end position="239"/>
    </location>
</feature>
<dbReference type="PANTHER" id="PTHR43553:SF24">
    <property type="entry name" value="ENERGY-COUPLING FACTOR TRANSPORTER ATP-BINDING PROTEIN ECFA1"/>
    <property type="match status" value="1"/>
</dbReference>
<dbReference type="PROSITE" id="PS50893">
    <property type="entry name" value="ABC_TRANSPORTER_2"/>
    <property type="match status" value="1"/>
</dbReference>
<dbReference type="EMBL" id="FNFP01000001">
    <property type="protein sequence ID" value="SDJ99139.1"/>
    <property type="molecule type" value="Genomic_DNA"/>
</dbReference>
<dbReference type="InterPro" id="IPR003593">
    <property type="entry name" value="AAA+_ATPase"/>
</dbReference>
<evidence type="ECO:0000256" key="6">
    <source>
        <dbReference type="ARBA" id="ARBA00022840"/>
    </source>
</evidence>
<gene>
    <name evidence="10" type="ORF">SAMN05660472_00463</name>
</gene>
<evidence type="ECO:0000256" key="3">
    <source>
        <dbReference type="ARBA" id="ARBA00022448"/>
    </source>
</evidence>
<dbReference type="CDD" id="cd03225">
    <property type="entry name" value="ABC_cobalt_CbiO_domain1"/>
    <property type="match status" value="1"/>
</dbReference>
<dbReference type="InterPro" id="IPR017871">
    <property type="entry name" value="ABC_transporter-like_CS"/>
</dbReference>
<accession>A0A1G8Y8C8</accession>
<evidence type="ECO:0000256" key="4">
    <source>
        <dbReference type="ARBA" id="ARBA00022475"/>
    </source>
</evidence>
<dbReference type="GO" id="GO:0042626">
    <property type="term" value="F:ATPase-coupled transmembrane transporter activity"/>
    <property type="evidence" value="ECO:0007669"/>
    <property type="project" value="TreeGrafter"/>
</dbReference>
<dbReference type="GO" id="GO:0016887">
    <property type="term" value="F:ATP hydrolysis activity"/>
    <property type="evidence" value="ECO:0007669"/>
    <property type="project" value="InterPro"/>
</dbReference>
<evidence type="ECO:0000256" key="2">
    <source>
        <dbReference type="ARBA" id="ARBA00005417"/>
    </source>
</evidence>
<comment type="subcellular location">
    <subcellularLocation>
        <location evidence="1">Cell membrane</location>
        <topology evidence="1">Peripheral membrane protein</topology>
    </subcellularLocation>
</comment>
<dbReference type="GO" id="GO:0005524">
    <property type="term" value="F:ATP binding"/>
    <property type="evidence" value="ECO:0007669"/>
    <property type="project" value="UniProtKB-KW"/>
</dbReference>
<sequence>MEPLIKVQCLKHIYPDKTEVKLCGLDFVVKPGERVVVLGPNGAGKTTLLSHILGLLSAVEGTVEVMGFRPDKHFNRIRKNIGVVFQNVDEQIIGPRVYDDIAFTPRNEGLSKDEVHKKVMLVARTLKIEHLLDKIPHYLSGGQKKKVALAGAMVMMPKILIMDEPFDSLDPKAKGEMVAIINDLNKAHGVTLIITTHDINIVPSLADTIYIFNEGSIVTKGTPSEVFQQTEILKKANLEPPILSELFDRLRKRGYDIEIPNSLEDAEEQLLTILNPKEISNEGAKN</sequence>
<evidence type="ECO:0000313" key="11">
    <source>
        <dbReference type="Proteomes" id="UP000198718"/>
    </source>
</evidence>
<evidence type="ECO:0000256" key="5">
    <source>
        <dbReference type="ARBA" id="ARBA00022741"/>
    </source>
</evidence>
<keyword evidence="7" id="KW-1278">Translocase</keyword>
<dbReference type="PROSITE" id="PS00211">
    <property type="entry name" value="ABC_TRANSPORTER_1"/>
    <property type="match status" value="1"/>
</dbReference>
<dbReference type="GO" id="GO:0043190">
    <property type="term" value="C:ATP-binding cassette (ABC) transporter complex"/>
    <property type="evidence" value="ECO:0007669"/>
    <property type="project" value="TreeGrafter"/>
</dbReference>
<dbReference type="Gene3D" id="3.40.50.300">
    <property type="entry name" value="P-loop containing nucleotide triphosphate hydrolases"/>
    <property type="match status" value="1"/>
</dbReference>
<dbReference type="InterPro" id="IPR027417">
    <property type="entry name" value="P-loop_NTPase"/>
</dbReference>
<keyword evidence="5" id="KW-0547">Nucleotide-binding</keyword>
<keyword evidence="11" id="KW-1185">Reference proteome</keyword>
<dbReference type="InterPro" id="IPR015856">
    <property type="entry name" value="ABC_transpr_CbiO/EcfA_su"/>
</dbReference>